<evidence type="ECO:0000256" key="6">
    <source>
        <dbReference type="SAM" id="Phobius"/>
    </source>
</evidence>
<comment type="caution">
    <text evidence="8">The sequence shown here is derived from an EMBL/GenBank/DDBJ whole genome shotgun (WGS) entry which is preliminary data.</text>
</comment>
<evidence type="ECO:0000256" key="2">
    <source>
        <dbReference type="ARBA" id="ARBA00009399"/>
    </source>
</evidence>
<dbReference type="PANTHER" id="PTHR38459:SF1">
    <property type="entry name" value="PROPHAGE BACTOPRENOL-LINKED GLUCOSE TRANSLOCASE HOMOLOG"/>
    <property type="match status" value="1"/>
</dbReference>
<dbReference type="EMBL" id="DXFZ01000099">
    <property type="protein sequence ID" value="HIW96433.1"/>
    <property type="molecule type" value="Genomic_DNA"/>
</dbReference>
<keyword evidence="5 6" id="KW-0472">Membrane</keyword>
<organism evidence="8 9">
    <name type="scientific">Candidatus Corynebacterium gallistercoris</name>
    <dbReference type="NCBI Taxonomy" id="2838530"/>
    <lineage>
        <taxon>Bacteria</taxon>
        <taxon>Bacillati</taxon>
        <taxon>Actinomycetota</taxon>
        <taxon>Actinomycetes</taxon>
        <taxon>Mycobacteriales</taxon>
        <taxon>Corynebacteriaceae</taxon>
        <taxon>Corynebacterium</taxon>
    </lineage>
</organism>
<reference evidence="8" key="2">
    <citation type="submission" date="2021-04" db="EMBL/GenBank/DDBJ databases">
        <authorList>
            <person name="Gilroy R."/>
        </authorList>
    </citation>
    <scope>NUCLEOTIDE SEQUENCE</scope>
    <source>
        <strain evidence="8">4376</strain>
    </source>
</reference>
<dbReference type="PANTHER" id="PTHR38459">
    <property type="entry name" value="PROPHAGE BACTOPRENOL-LINKED GLUCOSE TRANSLOCASE HOMOLOG"/>
    <property type="match status" value="1"/>
</dbReference>
<dbReference type="Proteomes" id="UP000824189">
    <property type="component" value="Unassembled WGS sequence"/>
</dbReference>
<evidence type="ECO:0000256" key="4">
    <source>
        <dbReference type="ARBA" id="ARBA00022989"/>
    </source>
</evidence>
<evidence type="ECO:0000256" key="5">
    <source>
        <dbReference type="ARBA" id="ARBA00023136"/>
    </source>
</evidence>
<feature type="transmembrane region" description="Helical" evidence="6">
    <location>
        <begin position="117"/>
        <end position="134"/>
    </location>
</feature>
<reference evidence="8" key="1">
    <citation type="journal article" date="2021" name="PeerJ">
        <title>Extensive microbial diversity within the chicken gut microbiome revealed by metagenomics and culture.</title>
        <authorList>
            <person name="Gilroy R."/>
            <person name="Ravi A."/>
            <person name="Getino M."/>
            <person name="Pursley I."/>
            <person name="Horton D.L."/>
            <person name="Alikhan N.F."/>
            <person name="Baker D."/>
            <person name="Gharbi K."/>
            <person name="Hall N."/>
            <person name="Watson M."/>
            <person name="Adriaenssens E.M."/>
            <person name="Foster-Nyarko E."/>
            <person name="Jarju S."/>
            <person name="Secka A."/>
            <person name="Antonio M."/>
            <person name="Oren A."/>
            <person name="Chaudhuri R.R."/>
            <person name="La Ragione R."/>
            <person name="Hildebrand F."/>
            <person name="Pallen M.J."/>
        </authorList>
    </citation>
    <scope>NUCLEOTIDE SEQUENCE</scope>
    <source>
        <strain evidence="8">4376</strain>
    </source>
</reference>
<dbReference type="InterPro" id="IPR051401">
    <property type="entry name" value="GtrA_CellWall_Glycosyl"/>
</dbReference>
<proteinExistence type="inferred from homology"/>
<feature type="transmembrane region" description="Helical" evidence="6">
    <location>
        <begin position="52"/>
        <end position="71"/>
    </location>
</feature>
<gene>
    <name evidence="8" type="ORF">H9867_08160</name>
</gene>
<feature type="domain" description="GtrA/DPMS transmembrane" evidence="7">
    <location>
        <begin position="21"/>
        <end position="140"/>
    </location>
</feature>
<evidence type="ECO:0000256" key="3">
    <source>
        <dbReference type="ARBA" id="ARBA00022692"/>
    </source>
</evidence>
<dbReference type="InterPro" id="IPR007267">
    <property type="entry name" value="GtrA_DPMS_TM"/>
</dbReference>
<keyword evidence="3 6" id="KW-0812">Transmembrane</keyword>
<feature type="transmembrane region" description="Helical" evidence="6">
    <location>
        <begin position="83"/>
        <end position="105"/>
    </location>
</feature>
<evidence type="ECO:0000256" key="1">
    <source>
        <dbReference type="ARBA" id="ARBA00004141"/>
    </source>
</evidence>
<keyword evidence="4 6" id="KW-1133">Transmembrane helix</keyword>
<dbReference type="AlphaFoldDB" id="A0A9D1UQY5"/>
<feature type="transmembrane region" description="Helical" evidence="6">
    <location>
        <begin position="20"/>
        <end position="40"/>
    </location>
</feature>
<name>A0A9D1UQY5_9CORY</name>
<dbReference type="GO" id="GO:0000271">
    <property type="term" value="P:polysaccharide biosynthetic process"/>
    <property type="evidence" value="ECO:0007669"/>
    <property type="project" value="InterPro"/>
</dbReference>
<comment type="subcellular location">
    <subcellularLocation>
        <location evidence="1">Membrane</location>
        <topology evidence="1">Multi-pass membrane protein</topology>
    </subcellularLocation>
</comment>
<evidence type="ECO:0000259" key="7">
    <source>
        <dbReference type="Pfam" id="PF04138"/>
    </source>
</evidence>
<protein>
    <submittedName>
        <fullName evidence="8">GtrA family protein</fullName>
    </submittedName>
</protein>
<sequence length="143" mass="15886">MRAALADRGQVERTLKQKLIRFTLVGLVGAVCDYSTNFLLVAAGLPAWAARGGSYIVGSTVAYFLNSYVTFHGERSAAEKRRAAASYLFCFLAAVVVNQLVLWVFSWAQEVGPMERTFAWVASQGVATVLNFVLQNRWVFRTR</sequence>
<dbReference type="GO" id="GO:0005886">
    <property type="term" value="C:plasma membrane"/>
    <property type="evidence" value="ECO:0007669"/>
    <property type="project" value="TreeGrafter"/>
</dbReference>
<comment type="similarity">
    <text evidence="2">Belongs to the GtrA family.</text>
</comment>
<accession>A0A9D1UQY5</accession>
<evidence type="ECO:0000313" key="9">
    <source>
        <dbReference type="Proteomes" id="UP000824189"/>
    </source>
</evidence>
<dbReference type="Pfam" id="PF04138">
    <property type="entry name" value="GtrA_DPMS_TM"/>
    <property type="match status" value="1"/>
</dbReference>
<evidence type="ECO:0000313" key="8">
    <source>
        <dbReference type="EMBL" id="HIW96433.1"/>
    </source>
</evidence>